<name>G2GGX9_9ACTN</name>
<organism evidence="1 2">
    <name type="scientific">Streptomyces zinciresistens K42</name>
    <dbReference type="NCBI Taxonomy" id="700597"/>
    <lineage>
        <taxon>Bacteria</taxon>
        <taxon>Bacillati</taxon>
        <taxon>Actinomycetota</taxon>
        <taxon>Actinomycetes</taxon>
        <taxon>Kitasatosporales</taxon>
        <taxon>Streptomycetaceae</taxon>
        <taxon>Streptomyces</taxon>
    </lineage>
</organism>
<keyword evidence="2" id="KW-1185">Reference proteome</keyword>
<dbReference type="Proteomes" id="UP000004217">
    <property type="component" value="Unassembled WGS sequence"/>
</dbReference>
<gene>
    <name evidence="1" type="ORF">SZN_23816</name>
</gene>
<dbReference type="AlphaFoldDB" id="G2GGX9"/>
<evidence type="ECO:0000313" key="1">
    <source>
        <dbReference type="EMBL" id="EGX57227.1"/>
    </source>
</evidence>
<reference evidence="1 2" key="1">
    <citation type="submission" date="2011-08" db="EMBL/GenBank/DDBJ databases">
        <authorList>
            <person name="Lin Y."/>
            <person name="Hao X."/>
            <person name="Johnstone L."/>
            <person name="Miller S.J."/>
            <person name="Wei G."/>
            <person name="Rensing C."/>
        </authorList>
    </citation>
    <scope>NUCLEOTIDE SEQUENCE [LARGE SCALE GENOMIC DNA]</scope>
    <source>
        <strain evidence="1 2">K42</strain>
    </source>
</reference>
<evidence type="ECO:0000313" key="2">
    <source>
        <dbReference type="Proteomes" id="UP000004217"/>
    </source>
</evidence>
<protein>
    <submittedName>
        <fullName evidence="1">Uncharacterized protein</fullName>
    </submittedName>
</protein>
<dbReference type="EMBL" id="AGBF01000101">
    <property type="protein sequence ID" value="EGX57227.1"/>
    <property type="molecule type" value="Genomic_DNA"/>
</dbReference>
<accession>G2GGX9</accession>
<sequence length="95" mass="10317">MPGAWDTEVLSVEGRLTGGGQSWARPVVTRAVMRATRKTPPWTAWIRNEGTRAGVSGFRGPGRRGAVLDLFCFPAVVPGIWRLLVERVRARGSSG</sequence>
<proteinExistence type="predicted"/>
<comment type="caution">
    <text evidence="1">The sequence shown here is derived from an EMBL/GenBank/DDBJ whole genome shotgun (WGS) entry which is preliminary data.</text>
</comment>